<sequence length="43" mass="5103">MMIYSCPRQHVGRIFHKTFCRCSITPQRIILGYERMETSDPCP</sequence>
<evidence type="ECO:0000313" key="1">
    <source>
        <dbReference type="EMBL" id="JAD53265.1"/>
    </source>
</evidence>
<name>A0A0A9AWH7_ARUDO</name>
<reference evidence="1" key="2">
    <citation type="journal article" date="2015" name="Data Brief">
        <title>Shoot transcriptome of the giant reed, Arundo donax.</title>
        <authorList>
            <person name="Barrero R.A."/>
            <person name="Guerrero F.D."/>
            <person name="Moolhuijzen P."/>
            <person name="Goolsby J.A."/>
            <person name="Tidwell J."/>
            <person name="Bellgard S.E."/>
            <person name="Bellgard M.I."/>
        </authorList>
    </citation>
    <scope>NUCLEOTIDE SEQUENCE</scope>
    <source>
        <tissue evidence="1">Shoot tissue taken approximately 20 cm above the soil surface</tissue>
    </source>
</reference>
<dbReference type="EMBL" id="GBRH01244630">
    <property type="protein sequence ID" value="JAD53265.1"/>
    <property type="molecule type" value="Transcribed_RNA"/>
</dbReference>
<accession>A0A0A9AWH7</accession>
<dbReference type="AlphaFoldDB" id="A0A0A9AWH7"/>
<proteinExistence type="predicted"/>
<organism evidence="1">
    <name type="scientific">Arundo donax</name>
    <name type="common">Giant reed</name>
    <name type="synonym">Donax arundinaceus</name>
    <dbReference type="NCBI Taxonomy" id="35708"/>
    <lineage>
        <taxon>Eukaryota</taxon>
        <taxon>Viridiplantae</taxon>
        <taxon>Streptophyta</taxon>
        <taxon>Embryophyta</taxon>
        <taxon>Tracheophyta</taxon>
        <taxon>Spermatophyta</taxon>
        <taxon>Magnoliopsida</taxon>
        <taxon>Liliopsida</taxon>
        <taxon>Poales</taxon>
        <taxon>Poaceae</taxon>
        <taxon>PACMAD clade</taxon>
        <taxon>Arundinoideae</taxon>
        <taxon>Arundineae</taxon>
        <taxon>Arundo</taxon>
    </lineage>
</organism>
<reference evidence="1" key="1">
    <citation type="submission" date="2014-09" db="EMBL/GenBank/DDBJ databases">
        <authorList>
            <person name="Magalhaes I.L.F."/>
            <person name="Oliveira U."/>
            <person name="Santos F.R."/>
            <person name="Vidigal T.H.D.A."/>
            <person name="Brescovit A.D."/>
            <person name="Santos A.J."/>
        </authorList>
    </citation>
    <scope>NUCLEOTIDE SEQUENCE</scope>
    <source>
        <tissue evidence="1">Shoot tissue taken approximately 20 cm above the soil surface</tissue>
    </source>
</reference>
<protein>
    <submittedName>
        <fullName evidence="1">Uncharacterized protein</fullName>
    </submittedName>
</protein>